<dbReference type="AlphaFoldDB" id="A0A0F8YL12"/>
<feature type="domain" description="Cytosol aminopeptidase" evidence="5">
    <location>
        <begin position="331"/>
        <end position="338"/>
    </location>
</feature>
<dbReference type="Pfam" id="PF02789">
    <property type="entry name" value="Peptidase_M17_N"/>
    <property type="match status" value="1"/>
</dbReference>
<evidence type="ECO:0000256" key="4">
    <source>
        <dbReference type="ARBA" id="ARBA00022801"/>
    </source>
</evidence>
<dbReference type="CDD" id="cd00433">
    <property type="entry name" value="Peptidase_M17"/>
    <property type="match status" value="1"/>
</dbReference>
<dbReference type="InterPro" id="IPR043472">
    <property type="entry name" value="Macro_dom-like"/>
</dbReference>
<comment type="caution">
    <text evidence="6">The sequence shown here is derived from an EMBL/GenBank/DDBJ whole genome shotgun (WGS) entry which is preliminary data.</text>
</comment>
<sequence>LDKRKIADYLVLPFIEDKKVPKALCSISKFSRIVKGPIETKDFQGKKSQISVVYGSKEKRIILLGLGKADKIDEFHISEIYSEMVAFLKKKKTKSVNIIVPEKLNISKEDLLKGIAEALFLTNYGFDKFKNFSKKESATYLKEACLIGAEKKDMALINKGKIIASGVNLTRDLVNNNADDETPQNLAKIAKTFEKISKDVKVIVFDKKKIEQEKMGLLLAVNKGSDKEPVFIMVHYHGDRSSKDHSVIVGKGITYDTGGLSLKPPTAMDTMKSDMSGGAAILGAMYTIANLKLKVNVTALVPSTENSIGPASYKPGDVYTGMSGKSVEVKNTDAEGRLILADALSYASQKIKPNRIIDLASLTGACVVALGEDVAGLFSNSEKLAKDLE</sequence>
<dbReference type="GO" id="GO:0070006">
    <property type="term" value="F:metalloaminopeptidase activity"/>
    <property type="evidence" value="ECO:0007669"/>
    <property type="project" value="InterPro"/>
</dbReference>
<proteinExistence type="inferred from homology"/>
<name>A0A0F8YL12_9ZZZZ</name>
<evidence type="ECO:0000313" key="6">
    <source>
        <dbReference type="EMBL" id="KKK74385.1"/>
    </source>
</evidence>
<evidence type="ECO:0000256" key="3">
    <source>
        <dbReference type="ARBA" id="ARBA00022670"/>
    </source>
</evidence>
<dbReference type="InterPro" id="IPR011356">
    <property type="entry name" value="Leucine_aapep/pepB"/>
</dbReference>
<dbReference type="InterPro" id="IPR008283">
    <property type="entry name" value="Peptidase_M17_N"/>
</dbReference>
<keyword evidence="2" id="KW-0031">Aminopeptidase</keyword>
<dbReference type="GO" id="GO:0030145">
    <property type="term" value="F:manganese ion binding"/>
    <property type="evidence" value="ECO:0007669"/>
    <property type="project" value="InterPro"/>
</dbReference>
<dbReference type="Gene3D" id="3.40.630.10">
    <property type="entry name" value="Zn peptidases"/>
    <property type="match status" value="1"/>
</dbReference>
<keyword evidence="3" id="KW-0645">Protease</keyword>
<evidence type="ECO:0000259" key="5">
    <source>
        <dbReference type="PROSITE" id="PS00631"/>
    </source>
</evidence>
<dbReference type="PANTHER" id="PTHR11963">
    <property type="entry name" value="LEUCINE AMINOPEPTIDASE-RELATED"/>
    <property type="match status" value="1"/>
</dbReference>
<dbReference type="GO" id="GO:0005737">
    <property type="term" value="C:cytoplasm"/>
    <property type="evidence" value="ECO:0007669"/>
    <property type="project" value="InterPro"/>
</dbReference>
<dbReference type="PROSITE" id="PS00631">
    <property type="entry name" value="CYTOSOL_AP"/>
    <property type="match status" value="1"/>
</dbReference>
<reference evidence="6" key="1">
    <citation type="journal article" date="2015" name="Nature">
        <title>Complex archaea that bridge the gap between prokaryotes and eukaryotes.</title>
        <authorList>
            <person name="Spang A."/>
            <person name="Saw J.H."/>
            <person name="Jorgensen S.L."/>
            <person name="Zaremba-Niedzwiedzka K."/>
            <person name="Martijn J."/>
            <person name="Lind A.E."/>
            <person name="van Eijk R."/>
            <person name="Schleper C."/>
            <person name="Guy L."/>
            <person name="Ettema T.J."/>
        </authorList>
    </citation>
    <scope>NUCLEOTIDE SEQUENCE</scope>
</reference>
<dbReference type="Gene3D" id="3.40.220.10">
    <property type="entry name" value="Leucine Aminopeptidase, subunit E, domain 1"/>
    <property type="match status" value="1"/>
</dbReference>
<dbReference type="EMBL" id="LAZR01056344">
    <property type="protein sequence ID" value="KKK74385.1"/>
    <property type="molecule type" value="Genomic_DNA"/>
</dbReference>
<dbReference type="SUPFAM" id="SSF52949">
    <property type="entry name" value="Macro domain-like"/>
    <property type="match status" value="1"/>
</dbReference>
<dbReference type="SUPFAM" id="SSF53187">
    <property type="entry name" value="Zn-dependent exopeptidases"/>
    <property type="match status" value="1"/>
</dbReference>
<dbReference type="GO" id="GO:0006508">
    <property type="term" value="P:proteolysis"/>
    <property type="evidence" value="ECO:0007669"/>
    <property type="project" value="UniProtKB-KW"/>
</dbReference>
<accession>A0A0F8YL12</accession>
<gene>
    <name evidence="6" type="ORF">LCGC14_2884300</name>
</gene>
<dbReference type="PANTHER" id="PTHR11963:SF23">
    <property type="entry name" value="CYTOSOL AMINOPEPTIDASE"/>
    <property type="match status" value="1"/>
</dbReference>
<keyword evidence="4" id="KW-0378">Hydrolase</keyword>
<protein>
    <recommendedName>
        <fullName evidence="5">Cytosol aminopeptidase domain-containing protein</fullName>
    </recommendedName>
</protein>
<dbReference type="PRINTS" id="PR00481">
    <property type="entry name" value="LAMNOPPTDASE"/>
</dbReference>
<feature type="non-terminal residue" evidence="6">
    <location>
        <position position="389"/>
    </location>
</feature>
<feature type="non-terminal residue" evidence="6">
    <location>
        <position position="1"/>
    </location>
</feature>
<comment type="similarity">
    <text evidence="1">Belongs to the peptidase M17 family.</text>
</comment>
<evidence type="ECO:0000256" key="1">
    <source>
        <dbReference type="ARBA" id="ARBA00009528"/>
    </source>
</evidence>
<organism evidence="6">
    <name type="scientific">marine sediment metagenome</name>
    <dbReference type="NCBI Taxonomy" id="412755"/>
    <lineage>
        <taxon>unclassified sequences</taxon>
        <taxon>metagenomes</taxon>
        <taxon>ecological metagenomes</taxon>
    </lineage>
</organism>
<dbReference type="Pfam" id="PF00883">
    <property type="entry name" value="Peptidase_M17"/>
    <property type="match status" value="1"/>
</dbReference>
<evidence type="ECO:0000256" key="2">
    <source>
        <dbReference type="ARBA" id="ARBA00022438"/>
    </source>
</evidence>
<dbReference type="InterPro" id="IPR000819">
    <property type="entry name" value="Peptidase_M17_C"/>
</dbReference>